<evidence type="ECO:0000313" key="9">
    <source>
        <dbReference type="Proteomes" id="UP001153269"/>
    </source>
</evidence>
<feature type="chain" id="PRO_5040436984" description="PDZK1-interacting protein 1" evidence="7">
    <location>
        <begin position="22"/>
        <end position="113"/>
    </location>
</feature>
<dbReference type="AlphaFoldDB" id="A0A9N7YB42"/>
<organism evidence="8 9">
    <name type="scientific">Pleuronectes platessa</name>
    <name type="common">European plaice</name>
    <dbReference type="NCBI Taxonomy" id="8262"/>
    <lineage>
        <taxon>Eukaryota</taxon>
        <taxon>Metazoa</taxon>
        <taxon>Chordata</taxon>
        <taxon>Craniata</taxon>
        <taxon>Vertebrata</taxon>
        <taxon>Euteleostomi</taxon>
        <taxon>Actinopterygii</taxon>
        <taxon>Neopterygii</taxon>
        <taxon>Teleostei</taxon>
        <taxon>Neoteleostei</taxon>
        <taxon>Acanthomorphata</taxon>
        <taxon>Carangaria</taxon>
        <taxon>Pleuronectiformes</taxon>
        <taxon>Pleuronectoidei</taxon>
        <taxon>Pleuronectidae</taxon>
        <taxon>Pleuronectes</taxon>
    </lineage>
</organism>
<protein>
    <recommendedName>
        <fullName evidence="10">PDZK1-interacting protein 1</fullName>
    </recommendedName>
</protein>
<evidence type="ECO:0000256" key="2">
    <source>
        <dbReference type="ARBA" id="ARBA00022692"/>
    </source>
</evidence>
<comment type="subcellular location">
    <subcellularLocation>
        <location evidence="1">Membrane</location>
        <topology evidence="1">Single-pass membrane protein</topology>
    </subcellularLocation>
</comment>
<evidence type="ECO:0000256" key="5">
    <source>
        <dbReference type="ARBA" id="ARBA00049650"/>
    </source>
</evidence>
<evidence type="ECO:0000256" key="1">
    <source>
        <dbReference type="ARBA" id="ARBA00004167"/>
    </source>
</evidence>
<comment type="similarity">
    <text evidence="5">Belongs to the PDZK1-interacting protein 1/SMIM24 family.</text>
</comment>
<sequence length="113" mass="12547">MMDKVSQKISSLLLIVGAVTAQTGQHRADERLLPQWLTGIIAVAAFLFLSFVALLVKKAWFEKSTGTKSERESELVLTNEHTSVPSRDVVRSKDVNVLDFLEIDSCADRVTPM</sequence>
<evidence type="ECO:0000256" key="7">
    <source>
        <dbReference type="SAM" id="SignalP"/>
    </source>
</evidence>
<dbReference type="PANTHER" id="PTHR15296:SF1">
    <property type="entry name" value="PDZK1 INTERACTING PROTEIN 1"/>
    <property type="match status" value="1"/>
</dbReference>
<comment type="caution">
    <text evidence="8">The sequence shown here is derived from an EMBL/GenBank/DDBJ whole genome shotgun (WGS) entry which is preliminary data.</text>
</comment>
<feature type="transmembrane region" description="Helical" evidence="6">
    <location>
        <begin position="37"/>
        <end position="56"/>
    </location>
</feature>
<keyword evidence="2 6" id="KW-0812">Transmembrane</keyword>
<keyword evidence="7" id="KW-0732">Signal</keyword>
<keyword evidence="9" id="KW-1185">Reference proteome</keyword>
<evidence type="ECO:0008006" key="10">
    <source>
        <dbReference type="Google" id="ProtNLM"/>
    </source>
</evidence>
<feature type="signal peptide" evidence="7">
    <location>
        <begin position="1"/>
        <end position="21"/>
    </location>
</feature>
<dbReference type="PANTHER" id="PTHR15296">
    <property type="entry name" value="MEMBRANE-ASSOCIATED PROTEIN MAP17"/>
    <property type="match status" value="1"/>
</dbReference>
<evidence type="ECO:0000256" key="4">
    <source>
        <dbReference type="ARBA" id="ARBA00023136"/>
    </source>
</evidence>
<keyword evidence="3 6" id="KW-1133">Transmembrane helix</keyword>
<dbReference type="Proteomes" id="UP001153269">
    <property type="component" value="Unassembled WGS sequence"/>
</dbReference>
<accession>A0A9N7YB42</accession>
<dbReference type="Pfam" id="PF15807">
    <property type="entry name" value="MAP17"/>
    <property type="match status" value="1"/>
</dbReference>
<evidence type="ECO:0000256" key="3">
    <source>
        <dbReference type="ARBA" id="ARBA00022989"/>
    </source>
</evidence>
<evidence type="ECO:0000256" key="6">
    <source>
        <dbReference type="SAM" id="Phobius"/>
    </source>
</evidence>
<dbReference type="EMBL" id="CADEAL010000377">
    <property type="protein sequence ID" value="CAB1419281.1"/>
    <property type="molecule type" value="Genomic_DNA"/>
</dbReference>
<keyword evidence="4 6" id="KW-0472">Membrane</keyword>
<name>A0A9N7YB42_PLEPL</name>
<dbReference type="GO" id="GO:0016020">
    <property type="term" value="C:membrane"/>
    <property type="evidence" value="ECO:0007669"/>
    <property type="project" value="UniProtKB-SubCell"/>
</dbReference>
<reference evidence="8" key="1">
    <citation type="submission" date="2020-03" db="EMBL/GenBank/DDBJ databases">
        <authorList>
            <person name="Weist P."/>
        </authorList>
    </citation>
    <scope>NUCLEOTIDE SEQUENCE</scope>
</reference>
<gene>
    <name evidence="8" type="ORF">PLEPLA_LOCUS7109</name>
</gene>
<dbReference type="InterPro" id="IPR031627">
    <property type="entry name" value="PDZK1IP1/SMIM24"/>
</dbReference>
<proteinExistence type="inferred from homology"/>
<evidence type="ECO:0000313" key="8">
    <source>
        <dbReference type="EMBL" id="CAB1419281.1"/>
    </source>
</evidence>